<gene>
    <name evidence="5" type="ORF">FHU38_004082</name>
</gene>
<feature type="domain" description="Electron transfer flavoprotein alpha/beta-subunit N-terminal" evidence="4">
    <location>
        <begin position="27"/>
        <end position="227"/>
    </location>
</feature>
<dbReference type="SMART" id="SM00893">
    <property type="entry name" value="ETF"/>
    <property type="match status" value="1"/>
</dbReference>
<evidence type="ECO:0000259" key="4">
    <source>
        <dbReference type="SMART" id="SM00893"/>
    </source>
</evidence>
<dbReference type="RefSeq" id="WP_208415756.1">
    <property type="nucleotide sequence ID" value="NZ_JAAOYM010000001.1"/>
</dbReference>
<dbReference type="EMBL" id="JAAOYM010000001">
    <property type="protein sequence ID" value="NIJ13738.1"/>
    <property type="molecule type" value="Genomic_DNA"/>
</dbReference>
<dbReference type="InterPro" id="IPR014729">
    <property type="entry name" value="Rossmann-like_a/b/a_fold"/>
</dbReference>
<name>A0A7X5UU43_9PSEU</name>
<dbReference type="Proteomes" id="UP000545493">
    <property type="component" value="Unassembled WGS sequence"/>
</dbReference>
<dbReference type="InterPro" id="IPR012255">
    <property type="entry name" value="ETF_b"/>
</dbReference>
<evidence type="ECO:0000256" key="2">
    <source>
        <dbReference type="ARBA" id="ARBA00011355"/>
    </source>
</evidence>
<comment type="subunit">
    <text evidence="2">Heterodimer of an alpha and a beta subunit.</text>
</comment>
<dbReference type="GO" id="GO:0009055">
    <property type="term" value="F:electron transfer activity"/>
    <property type="evidence" value="ECO:0007669"/>
    <property type="project" value="InterPro"/>
</dbReference>
<comment type="function">
    <text evidence="3">The electron transfer flavoprotein serves as a specific electron acceptor for other dehydrogenases. It transfers the electrons to the main respiratory chain via ETF-ubiquinone oxidoreductase (ETF dehydrogenase).</text>
</comment>
<keyword evidence="6" id="KW-1185">Reference proteome</keyword>
<dbReference type="SUPFAM" id="SSF52402">
    <property type="entry name" value="Adenine nucleotide alpha hydrolases-like"/>
    <property type="match status" value="1"/>
</dbReference>
<dbReference type="Gene3D" id="3.40.50.620">
    <property type="entry name" value="HUPs"/>
    <property type="match status" value="1"/>
</dbReference>
<dbReference type="PANTHER" id="PTHR21294">
    <property type="entry name" value="ELECTRON TRANSFER FLAVOPROTEIN BETA-SUBUNIT"/>
    <property type="match status" value="1"/>
</dbReference>
<evidence type="ECO:0000313" key="5">
    <source>
        <dbReference type="EMBL" id="NIJ13738.1"/>
    </source>
</evidence>
<dbReference type="InterPro" id="IPR030982">
    <property type="entry name" value="Mft_EtfB"/>
</dbReference>
<organism evidence="5 6">
    <name type="scientific">Saccharomonospora amisosensis</name>
    <dbReference type="NCBI Taxonomy" id="1128677"/>
    <lineage>
        <taxon>Bacteria</taxon>
        <taxon>Bacillati</taxon>
        <taxon>Actinomycetota</taxon>
        <taxon>Actinomycetes</taxon>
        <taxon>Pseudonocardiales</taxon>
        <taxon>Pseudonocardiaceae</taxon>
        <taxon>Saccharomonospora</taxon>
    </lineage>
</organism>
<dbReference type="InterPro" id="IPR014730">
    <property type="entry name" value="ETF_a/b_N"/>
</dbReference>
<reference evidence="5 6" key="1">
    <citation type="submission" date="2020-03" db="EMBL/GenBank/DDBJ databases">
        <title>Sequencing the genomes of 1000 actinobacteria strains.</title>
        <authorList>
            <person name="Klenk H.-P."/>
        </authorList>
    </citation>
    <scope>NUCLEOTIDE SEQUENCE [LARGE SCALE GENOMIC DNA]</scope>
    <source>
        <strain evidence="5 6">DSM 45685</strain>
    </source>
</reference>
<evidence type="ECO:0000256" key="1">
    <source>
        <dbReference type="ARBA" id="ARBA00001974"/>
    </source>
</evidence>
<evidence type="ECO:0000313" key="6">
    <source>
        <dbReference type="Proteomes" id="UP000545493"/>
    </source>
</evidence>
<dbReference type="AlphaFoldDB" id="A0A7X5UU43"/>
<proteinExistence type="predicted"/>
<protein>
    <submittedName>
        <fullName evidence="5">Electron transfer flavoprotein beta subunit</fullName>
    </submittedName>
</protein>
<accession>A0A7X5UU43</accession>
<dbReference type="Pfam" id="PF01012">
    <property type="entry name" value="ETF"/>
    <property type="match status" value="1"/>
</dbReference>
<comment type="caution">
    <text evidence="5">The sequence shown here is derived from an EMBL/GenBank/DDBJ whole genome shotgun (WGS) entry which is preliminary data.</text>
</comment>
<comment type="cofactor">
    <cofactor evidence="1">
        <name>FAD</name>
        <dbReference type="ChEBI" id="CHEBI:57692"/>
    </cofactor>
</comment>
<dbReference type="NCBIfam" id="TIGR04503">
    <property type="entry name" value="mft_etfB"/>
    <property type="match status" value="1"/>
</dbReference>
<evidence type="ECO:0000256" key="3">
    <source>
        <dbReference type="ARBA" id="ARBA00025649"/>
    </source>
</evidence>
<sequence>MADSGSGPLVVVAMRWVDTHARVDALTGRVSTDARGAGPSEADRCALEHGLRIAQAAAGRCVAVSLAPEPATDMLRDALACGAHAVLRVDPGHAAGAGNTDDRADSGAATAQALAQAVRDELGHPDLVLTGDHSADRGTGATPAFLAAELGCAQALGLVELSYTDGHLVGLRRLDRGRRERLAIPLPAVCSVEPAGVRLRRANLRATLAARTATIPVVPSDPAALAAQPVAVRSVRPYRPRAKELPPPQGSDPRQRLLRLTGAHEEREPPRVVVTDDAGRAADELLDYLRGKGFLA</sequence>